<feature type="transmembrane region" description="Helical" evidence="1">
    <location>
        <begin position="144"/>
        <end position="162"/>
    </location>
</feature>
<sequence>MQDSDRSAAIPLFALGFRPFFLGAAAFAALGAALWAAAYLDWLGDFAPRGGWLAWHLREMPFGFACAVIAGFVLTAVQNWTGSPGLRGAPLMGLFGLWVAARIAWLWPAIPVAWAMAAELLFLPAVAVRVAWQLRRVHQRRNYPLVGLLVLLAMADAMASIAQLQQDFVLLRQAAWAALWLIGAVIVLIGGRIIPAFTANGLGLAAPVSEAPWLPRSAIVSLLLLAILAAQGIALAPDPRWVPLFGVITAVHGWRAARWFHPGILRVPLLWSLHLGHLWLVVALGGLTAWHAGLLANGGAALHAFTIGGVGGLILAMMARVSLGHTARPLSPPGLMTIAFLFVALSAGVRVALIGPAPRFAVAVSAGFWCAGFLLFIGCYAPMLFRPRLDGRAG</sequence>
<feature type="transmembrane region" description="Helical" evidence="1">
    <location>
        <begin position="60"/>
        <end position="77"/>
    </location>
</feature>
<feature type="transmembrane region" description="Helical" evidence="1">
    <location>
        <begin position="174"/>
        <end position="194"/>
    </location>
</feature>
<feature type="transmembrane region" description="Helical" evidence="1">
    <location>
        <begin position="20"/>
        <end position="40"/>
    </location>
</feature>
<keyword evidence="1" id="KW-0472">Membrane</keyword>
<accession>A0A4Z0FE60</accession>
<dbReference type="OrthoDB" id="9770040at2"/>
<dbReference type="Pfam" id="PF05940">
    <property type="entry name" value="NnrS"/>
    <property type="match status" value="1"/>
</dbReference>
<feature type="transmembrane region" description="Helical" evidence="1">
    <location>
        <begin position="113"/>
        <end position="132"/>
    </location>
</feature>
<feature type="transmembrane region" description="Helical" evidence="1">
    <location>
        <begin position="214"/>
        <end position="235"/>
    </location>
</feature>
<keyword evidence="3" id="KW-1185">Reference proteome</keyword>
<evidence type="ECO:0000256" key="1">
    <source>
        <dbReference type="SAM" id="Phobius"/>
    </source>
</evidence>
<feature type="transmembrane region" description="Helical" evidence="1">
    <location>
        <begin position="335"/>
        <end position="354"/>
    </location>
</feature>
<evidence type="ECO:0000313" key="2">
    <source>
        <dbReference type="EMBL" id="TFZ84265.1"/>
    </source>
</evidence>
<feature type="transmembrane region" description="Helical" evidence="1">
    <location>
        <begin position="269"/>
        <end position="290"/>
    </location>
</feature>
<dbReference type="AlphaFoldDB" id="A0A4Z0FE60"/>
<organism evidence="2 3">
    <name type="scientific">Candidatus Macondimonas diazotrophica</name>
    <dbReference type="NCBI Taxonomy" id="2305248"/>
    <lineage>
        <taxon>Bacteria</taxon>
        <taxon>Pseudomonadati</taxon>
        <taxon>Pseudomonadota</taxon>
        <taxon>Gammaproteobacteria</taxon>
        <taxon>Chromatiales</taxon>
        <taxon>Ectothiorhodospiraceae</taxon>
        <taxon>Candidatus Macondimonas</taxon>
    </lineage>
</organism>
<dbReference type="InterPro" id="IPR010266">
    <property type="entry name" value="NnrS"/>
</dbReference>
<protein>
    <submittedName>
        <fullName evidence="2">NnrS family protein</fullName>
    </submittedName>
</protein>
<keyword evidence="1" id="KW-0812">Transmembrane</keyword>
<gene>
    <name evidence="2" type="ORF">E4680_01425</name>
</gene>
<name>A0A4Z0FE60_9GAMM</name>
<reference evidence="2 3" key="1">
    <citation type="journal article" date="2019" name="ISME J.">
        <title>Candidatus Macondimonas diazotrophica, a novel gammaproteobacterial genus dominating crude-oil-contaminated coastal sediments.</title>
        <authorList>
            <person name="Karthikeyan S."/>
            <person name="Konstantinidis K."/>
        </authorList>
    </citation>
    <scope>NUCLEOTIDE SEQUENCE [LARGE SCALE GENOMIC DNA]</scope>
    <source>
        <strain evidence="2 3">KTK01</strain>
    </source>
</reference>
<feature type="transmembrane region" description="Helical" evidence="1">
    <location>
        <begin position="302"/>
        <end position="323"/>
    </location>
</feature>
<feature type="transmembrane region" description="Helical" evidence="1">
    <location>
        <begin position="360"/>
        <end position="385"/>
    </location>
</feature>
<dbReference type="Proteomes" id="UP000297890">
    <property type="component" value="Unassembled WGS sequence"/>
</dbReference>
<feature type="transmembrane region" description="Helical" evidence="1">
    <location>
        <begin position="89"/>
        <end position="107"/>
    </location>
</feature>
<comment type="caution">
    <text evidence="2">The sequence shown here is derived from an EMBL/GenBank/DDBJ whole genome shotgun (WGS) entry which is preliminary data.</text>
</comment>
<dbReference type="EMBL" id="SRIO01000001">
    <property type="protein sequence ID" value="TFZ84265.1"/>
    <property type="molecule type" value="Genomic_DNA"/>
</dbReference>
<keyword evidence="1" id="KW-1133">Transmembrane helix</keyword>
<proteinExistence type="predicted"/>
<evidence type="ECO:0000313" key="3">
    <source>
        <dbReference type="Proteomes" id="UP000297890"/>
    </source>
</evidence>